<feature type="transmembrane region" description="Helical" evidence="1">
    <location>
        <begin position="120"/>
        <end position="141"/>
    </location>
</feature>
<keyword evidence="1" id="KW-1133">Transmembrane helix</keyword>
<evidence type="ECO:0000313" key="2">
    <source>
        <dbReference type="EMBL" id="PJG84766.1"/>
    </source>
</evidence>
<proteinExistence type="predicted"/>
<evidence type="ECO:0000256" key="1">
    <source>
        <dbReference type="SAM" id="Phobius"/>
    </source>
</evidence>
<evidence type="ECO:0000313" key="3">
    <source>
        <dbReference type="Proteomes" id="UP000229329"/>
    </source>
</evidence>
<dbReference type="AlphaFoldDB" id="A0A2M8S0Y7"/>
<sequence length="252" mass="28362">MTINFTQIFQDSWNFVRNQRQIAISFMAAFFILALATQFILSQMAPAIMENLQTAPINNDLPPEAMSVFSTMLHPNVLTISLINQIISSLLSTWGIITLHHITQHRFRSLSDSFSQALRYFIGVLALNVLITIPLAYGLIVLLTGSILGLVVAIIGIYLFLRLCLAPLAYIIGQKSFTQSLKFVWQQSSGRISILLIYCLINYLLVSMLSNQLAAFNNNLIIQIITTAISSFISVFALVFSYRFYHLFIQTP</sequence>
<feature type="transmembrane region" description="Helical" evidence="1">
    <location>
        <begin position="21"/>
        <end position="41"/>
    </location>
</feature>
<accession>A0A2M8S0Y7</accession>
<feature type="transmembrane region" description="Helical" evidence="1">
    <location>
        <begin position="220"/>
        <end position="245"/>
    </location>
</feature>
<comment type="caution">
    <text evidence="2">The sequence shown here is derived from an EMBL/GenBank/DDBJ whole genome shotgun (WGS) entry which is preliminary data.</text>
</comment>
<protein>
    <submittedName>
        <fullName evidence="2">Uncharacterized protein</fullName>
    </submittedName>
</protein>
<feature type="transmembrane region" description="Helical" evidence="1">
    <location>
        <begin position="147"/>
        <end position="172"/>
    </location>
</feature>
<keyword evidence="1" id="KW-0812">Transmembrane</keyword>
<name>A0A2M8S0Y7_9PAST</name>
<feature type="transmembrane region" description="Helical" evidence="1">
    <location>
        <begin position="77"/>
        <end position="99"/>
    </location>
</feature>
<dbReference type="Proteomes" id="UP000229329">
    <property type="component" value="Unassembled WGS sequence"/>
</dbReference>
<keyword evidence="3" id="KW-1185">Reference proteome</keyword>
<dbReference type="EMBL" id="PHHA01000021">
    <property type="protein sequence ID" value="PJG84766.1"/>
    <property type="molecule type" value="Genomic_DNA"/>
</dbReference>
<reference evidence="2 3" key="1">
    <citation type="submission" date="2017-11" db="EMBL/GenBank/DDBJ databases">
        <title>Reclassification of Bisgaard taxon 7 as Conservatibacter flavescens gen. nov., sp. nov.</title>
        <authorList>
            <person name="Christensen H."/>
        </authorList>
    </citation>
    <scope>NUCLEOTIDE SEQUENCE [LARGE SCALE GENOMIC DNA]</scope>
    <source>
        <strain evidence="2 3">7_4</strain>
    </source>
</reference>
<feature type="transmembrane region" description="Helical" evidence="1">
    <location>
        <begin position="192"/>
        <end position="214"/>
    </location>
</feature>
<dbReference type="OrthoDB" id="5689171at2"/>
<gene>
    <name evidence="2" type="ORF">CVP05_09495</name>
</gene>
<keyword evidence="1" id="KW-0472">Membrane</keyword>
<organism evidence="2 3">
    <name type="scientific">Conservatibacter flavescens</name>
    <dbReference type="NCBI Taxonomy" id="28161"/>
    <lineage>
        <taxon>Bacteria</taxon>
        <taxon>Pseudomonadati</taxon>
        <taxon>Pseudomonadota</taxon>
        <taxon>Gammaproteobacteria</taxon>
        <taxon>Pasteurellales</taxon>
        <taxon>Pasteurellaceae</taxon>
        <taxon>Conservatibacter</taxon>
    </lineage>
</organism>
<dbReference type="RefSeq" id="WP_100289337.1">
    <property type="nucleotide sequence ID" value="NZ_PHHA01000021.1"/>
</dbReference>